<proteinExistence type="predicted"/>
<accession>A3ZXD0</accession>
<protein>
    <recommendedName>
        <fullName evidence="1">DinB-like domain-containing protein</fullName>
    </recommendedName>
</protein>
<gene>
    <name evidence="2" type="ORF">DSM3645_30056</name>
</gene>
<dbReference type="Pfam" id="PF12867">
    <property type="entry name" value="DinB_2"/>
    <property type="match status" value="1"/>
</dbReference>
<dbReference type="SUPFAM" id="SSF109854">
    <property type="entry name" value="DinB/YfiT-like putative metalloenzymes"/>
    <property type="match status" value="1"/>
</dbReference>
<sequence length="169" mass="18923">MTPKERLRKRLTTARAFTERLFEDFHSPEEWTRQVCDQTNHALWIAGHLALTDNFFLTQIAPDLAEPRDEYQTLFGVGSQPVADPAHYPAAATVLEYLRDRRAVLLAAFDALDEEAMSTPTPDGSPDFLNDIGAVFETAVWHEGMHTGQLSVVRRSLGHEPVNAPQPQA</sequence>
<dbReference type="HOGENOM" id="CLU_1575458_0_0_0"/>
<evidence type="ECO:0000259" key="1">
    <source>
        <dbReference type="Pfam" id="PF12867"/>
    </source>
</evidence>
<reference evidence="2 3" key="1">
    <citation type="submission" date="2006-02" db="EMBL/GenBank/DDBJ databases">
        <authorList>
            <person name="Amann R."/>
            <person name="Ferriera S."/>
            <person name="Johnson J."/>
            <person name="Kravitz S."/>
            <person name="Halpern A."/>
            <person name="Remington K."/>
            <person name="Beeson K."/>
            <person name="Tran B."/>
            <person name="Rogers Y.-H."/>
            <person name="Friedman R."/>
            <person name="Venter J.C."/>
        </authorList>
    </citation>
    <scope>NUCLEOTIDE SEQUENCE [LARGE SCALE GENOMIC DNA]</scope>
    <source>
        <strain evidence="2 3">DSM 3645</strain>
    </source>
</reference>
<dbReference type="InterPro" id="IPR034660">
    <property type="entry name" value="DinB/YfiT-like"/>
</dbReference>
<feature type="domain" description="DinB-like" evidence="1">
    <location>
        <begin position="11"/>
        <end position="150"/>
    </location>
</feature>
<dbReference type="InterPro" id="IPR024775">
    <property type="entry name" value="DinB-like"/>
</dbReference>
<name>A3ZXD0_9BACT</name>
<dbReference type="OrthoDB" id="267642at2"/>
<dbReference type="EMBL" id="AANZ01000018">
    <property type="protein sequence ID" value="EAQ78831.1"/>
    <property type="molecule type" value="Genomic_DNA"/>
</dbReference>
<evidence type="ECO:0000313" key="3">
    <source>
        <dbReference type="Proteomes" id="UP000004358"/>
    </source>
</evidence>
<evidence type="ECO:0000313" key="2">
    <source>
        <dbReference type="EMBL" id="EAQ78831.1"/>
    </source>
</evidence>
<organism evidence="2 3">
    <name type="scientific">Blastopirellula marina DSM 3645</name>
    <dbReference type="NCBI Taxonomy" id="314230"/>
    <lineage>
        <taxon>Bacteria</taxon>
        <taxon>Pseudomonadati</taxon>
        <taxon>Planctomycetota</taxon>
        <taxon>Planctomycetia</taxon>
        <taxon>Pirellulales</taxon>
        <taxon>Pirellulaceae</taxon>
        <taxon>Blastopirellula</taxon>
    </lineage>
</organism>
<dbReference type="STRING" id="314230.DSM3645_30056"/>
<comment type="caution">
    <text evidence="2">The sequence shown here is derived from an EMBL/GenBank/DDBJ whole genome shotgun (WGS) entry which is preliminary data.</text>
</comment>
<dbReference type="Proteomes" id="UP000004358">
    <property type="component" value="Unassembled WGS sequence"/>
</dbReference>
<dbReference type="Gene3D" id="1.20.120.450">
    <property type="entry name" value="dinb family like domain"/>
    <property type="match status" value="1"/>
</dbReference>
<dbReference type="AlphaFoldDB" id="A3ZXD0"/>
<dbReference type="eggNOG" id="COG2318">
    <property type="taxonomic scope" value="Bacteria"/>
</dbReference>
<dbReference type="RefSeq" id="WP_002653833.1">
    <property type="nucleotide sequence ID" value="NZ_CH672376.1"/>
</dbReference>